<dbReference type="EMBL" id="QGMZ01000060">
    <property type="protein sequence ID" value="PWR69604.1"/>
    <property type="molecule type" value="Genomic_DNA"/>
</dbReference>
<dbReference type="Pfam" id="PF08011">
    <property type="entry name" value="PDDEXK_9"/>
    <property type="match status" value="1"/>
</dbReference>
<reference evidence="2 3" key="1">
    <citation type="submission" date="2018-05" db="EMBL/GenBank/DDBJ databases">
        <title>Draft genome of Methanospirillum stamsii Pt1.</title>
        <authorList>
            <person name="Dueholm M.S."/>
            <person name="Nielsen P.H."/>
            <person name="Bakmann L.F."/>
            <person name="Otzen D.E."/>
        </authorList>
    </citation>
    <scope>NUCLEOTIDE SEQUENCE [LARGE SCALE GENOMIC DNA]</scope>
    <source>
        <strain evidence="2 3">Pt1</strain>
    </source>
</reference>
<dbReference type="InterPro" id="IPR012547">
    <property type="entry name" value="PDDEXK_9"/>
</dbReference>
<dbReference type="PANTHER" id="PTHR34825">
    <property type="entry name" value="CONSERVED PROTEIN, WITH A WEAK D-GALACTARATE DEHYDRATASE/ALTRONATE HYDROLASE DOMAIN"/>
    <property type="match status" value="1"/>
</dbReference>
<feature type="domain" description="AAA-ATPase-like" evidence="1">
    <location>
        <begin position="5"/>
        <end position="228"/>
    </location>
</feature>
<organism evidence="2 3">
    <name type="scientific">Methanospirillum stamsii</name>
    <dbReference type="NCBI Taxonomy" id="1277351"/>
    <lineage>
        <taxon>Archaea</taxon>
        <taxon>Methanobacteriati</taxon>
        <taxon>Methanobacteriota</taxon>
        <taxon>Stenosarchaea group</taxon>
        <taxon>Methanomicrobia</taxon>
        <taxon>Methanomicrobiales</taxon>
        <taxon>Methanospirillaceae</taxon>
        <taxon>Methanospirillum</taxon>
    </lineage>
</organism>
<evidence type="ECO:0000313" key="2">
    <source>
        <dbReference type="EMBL" id="PWR69604.1"/>
    </source>
</evidence>
<protein>
    <submittedName>
        <fullName evidence="2">AAA family ATPase</fullName>
    </submittedName>
</protein>
<accession>A0A2V2MMX2</accession>
<dbReference type="GeneID" id="97609304"/>
<comment type="caution">
    <text evidence="2">The sequence shown here is derived from an EMBL/GenBank/DDBJ whole genome shotgun (WGS) entry which is preliminary data.</text>
</comment>
<sequence length="556" mass="64012">MPVFRIGADDFKKLRDNGGYFVDKSLLIKEIIEGNDVALLPRPRRFGKTLNMTLLRYFFELSEDNRRYLFEDLNIANHPDCMKHQGQYPVVFISLKDVKGTCFGEMKQRLIEKIGELLIQFRYLSINLEPIYEKGFHALISGTPDDATLKASLKNLITWLYLYHQKPVIVLIDEYDSPMIEAWTNGYYPDLADFMRSWLGGGLKPENAHTLYRAVITGILRVAKESIFSDLNNLKVITTLQSHATAQMFGFTEGEVDKILTDFSIPEHDKIIREWYNGYRFGNQTIYNPWSVTNYIDNLPNPPGPHWLNTSANTLVYEELGQGGIEIKRDLEKLLTGKEIRYPINETVTFRDMGRNPANIWSFLYFSGYLRAEDPQEDIRGRTTYQLSIPNREIGYAYEYFIESIYPKPGGGLDALMEWFTKENPISVLEEILQSLTLNLLSYHDFARLPEAIFHAFVLGLLANLRSVYDIRSNAESGFGRADILMIPKGVKYATTYVIEFKSVHPQEKIEESAKQALDQIHEKQYDILADSPGLKTKHVRRLAIVVQGKKVIIRE</sequence>
<evidence type="ECO:0000259" key="1">
    <source>
        <dbReference type="Pfam" id="PF09820"/>
    </source>
</evidence>
<dbReference type="RefSeq" id="WP_109942406.1">
    <property type="nucleotide sequence ID" value="NZ_CP176366.1"/>
</dbReference>
<keyword evidence="3" id="KW-1185">Reference proteome</keyword>
<dbReference type="OrthoDB" id="74831at2157"/>
<gene>
    <name evidence="2" type="ORF">DLD82_17400</name>
</gene>
<dbReference type="PANTHER" id="PTHR34825:SF1">
    <property type="entry name" value="AAA-ATPASE-LIKE DOMAIN-CONTAINING PROTEIN"/>
    <property type="match status" value="1"/>
</dbReference>
<dbReference type="InterPro" id="IPR018631">
    <property type="entry name" value="AAA-ATPase-like_dom"/>
</dbReference>
<dbReference type="Pfam" id="PF09820">
    <property type="entry name" value="AAA-ATPase_like"/>
    <property type="match status" value="1"/>
</dbReference>
<evidence type="ECO:0000313" key="3">
    <source>
        <dbReference type="Proteomes" id="UP000245934"/>
    </source>
</evidence>
<proteinExistence type="predicted"/>
<name>A0A2V2MMX2_9EURY</name>
<dbReference type="AlphaFoldDB" id="A0A2V2MMX2"/>
<dbReference type="Proteomes" id="UP000245934">
    <property type="component" value="Unassembled WGS sequence"/>
</dbReference>